<sequence length="213" mass="25242">MQTYSYKPPDAVSDVDWDLHIMSDGLPRYYMKKPRGGPQEYARPLPADEMLDMIRAQKEQEWKKTWRYWWDVVCRVILKLLDLSTTWFLYRMSCCFIRLTVGIFCVFTCKRFIRSVIRAEKKGCKFPMTVYLLNLIYAPFLPTTALRIFFWFDDRIEGPMFSSPEVQKYYLWLKFVSTQLMDVPTILIAAVLKPFGSYGTTISEIFNLKVLPK</sequence>
<evidence type="ECO:0000313" key="3">
    <source>
        <dbReference type="Proteomes" id="UP000483820"/>
    </source>
</evidence>
<evidence type="ECO:0000313" key="2">
    <source>
        <dbReference type="EMBL" id="KAF1760795.1"/>
    </source>
</evidence>
<keyword evidence="1" id="KW-1133">Transmembrane helix</keyword>
<reference evidence="2 3" key="1">
    <citation type="submission" date="2019-12" db="EMBL/GenBank/DDBJ databases">
        <title>Chromosome-level assembly of the Caenorhabditis remanei genome.</title>
        <authorList>
            <person name="Teterina A.A."/>
            <person name="Willis J.H."/>
            <person name="Phillips P.C."/>
        </authorList>
    </citation>
    <scope>NUCLEOTIDE SEQUENCE [LARGE SCALE GENOMIC DNA]</scope>
    <source>
        <strain evidence="2 3">PX506</strain>
        <tissue evidence="2">Whole organism</tissue>
    </source>
</reference>
<keyword evidence="1" id="KW-0812">Transmembrane</keyword>
<dbReference type="EMBL" id="WUAV01000003">
    <property type="protein sequence ID" value="KAF1760795.1"/>
    <property type="molecule type" value="Genomic_DNA"/>
</dbReference>
<name>A0A6A5H1J9_CAERE</name>
<protein>
    <submittedName>
        <fullName evidence="2">Uncharacterized protein</fullName>
    </submittedName>
</protein>
<dbReference type="Proteomes" id="UP000483820">
    <property type="component" value="Chromosome III"/>
</dbReference>
<comment type="caution">
    <text evidence="2">The sequence shown here is derived from an EMBL/GenBank/DDBJ whole genome shotgun (WGS) entry which is preliminary data.</text>
</comment>
<accession>A0A6A5H1J9</accession>
<evidence type="ECO:0000256" key="1">
    <source>
        <dbReference type="SAM" id="Phobius"/>
    </source>
</evidence>
<organism evidence="2 3">
    <name type="scientific">Caenorhabditis remanei</name>
    <name type="common">Caenorhabditis vulgaris</name>
    <dbReference type="NCBI Taxonomy" id="31234"/>
    <lineage>
        <taxon>Eukaryota</taxon>
        <taxon>Metazoa</taxon>
        <taxon>Ecdysozoa</taxon>
        <taxon>Nematoda</taxon>
        <taxon>Chromadorea</taxon>
        <taxon>Rhabditida</taxon>
        <taxon>Rhabditina</taxon>
        <taxon>Rhabditomorpha</taxon>
        <taxon>Rhabditoidea</taxon>
        <taxon>Rhabditidae</taxon>
        <taxon>Peloderinae</taxon>
        <taxon>Caenorhabditis</taxon>
    </lineage>
</organism>
<dbReference type="RefSeq" id="XP_003095892.2">
    <property type="nucleotide sequence ID" value="XM_003095844.2"/>
</dbReference>
<dbReference type="CTD" id="9808104"/>
<keyword evidence="1" id="KW-0472">Membrane</keyword>
<feature type="transmembrane region" description="Helical" evidence="1">
    <location>
        <begin position="88"/>
        <end position="109"/>
    </location>
</feature>
<dbReference type="AlphaFoldDB" id="A0A6A5H1J9"/>
<proteinExistence type="predicted"/>
<feature type="transmembrane region" description="Helical" evidence="1">
    <location>
        <begin position="130"/>
        <end position="152"/>
    </location>
</feature>
<dbReference type="GeneID" id="9808104"/>
<dbReference type="KEGG" id="crq:GCK72_009045"/>
<gene>
    <name evidence="2" type="ORF">GCK72_009045</name>
</gene>